<evidence type="ECO:0000313" key="1">
    <source>
        <dbReference type="EMBL" id="DAG01151.1"/>
    </source>
</evidence>
<sequence length="381" mass="43080">MIAHKKVNVVIDRALKTSARTNEKVVGYGEGNLYPQIISELIYASKTAALSTERLSEAIECEGFLHDEFANLENAYGDTLNDILNSIAYDIARFRGAALIVQYGGDYRPKAVYHVPFEYVRAGLNKDYLTNPVIHKYVVFNNWERQNIKSTTLEKTSVTYPAFDPDNFASECEFYGGIENHPGQLLYMNFCTTKPYPISPFHAVQSEMQAEAMNSTYVERTLTRGFHMCKIVSHGDFTDEKEQDDFVKGMRDIMGAEGAGAVVMVRDDNTMIPQSRPFIKVDDLGTPIDANLYKAYCEPLKKDIASQAYNIPIPLVDSSLISFSNASGEVVREMQKVYRRSTVKLRNKISRELARVFDVPKEFCEIRNELEETETATITNV</sequence>
<reference evidence="1" key="1">
    <citation type="journal article" date="2021" name="Proc. Natl. Acad. Sci. U.S.A.">
        <title>A Catalog of Tens of Thousands of Viruses from Human Metagenomes Reveals Hidden Associations with Chronic Diseases.</title>
        <authorList>
            <person name="Tisza M.J."/>
            <person name="Buck C.B."/>
        </authorList>
    </citation>
    <scope>NUCLEOTIDE SEQUENCE</scope>
    <source>
        <strain evidence="1">Ctt0c4</strain>
    </source>
</reference>
<name>A0A8S5V3F2_9CAUD</name>
<proteinExistence type="predicted"/>
<dbReference type="EMBL" id="BK016188">
    <property type="protein sequence ID" value="DAG01151.1"/>
    <property type="molecule type" value="Genomic_DNA"/>
</dbReference>
<protein>
    <submittedName>
        <fullName evidence="1">HK97 Family Phage Portal Protein</fullName>
    </submittedName>
</protein>
<organism evidence="1">
    <name type="scientific">Siphoviridae sp. ctt0c4</name>
    <dbReference type="NCBI Taxonomy" id="2825702"/>
    <lineage>
        <taxon>Viruses</taxon>
        <taxon>Duplodnaviria</taxon>
        <taxon>Heunggongvirae</taxon>
        <taxon>Uroviricota</taxon>
        <taxon>Caudoviricetes</taxon>
    </lineage>
</organism>
<accession>A0A8S5V3F2</accession>